<evidence type="ECO:0000313" key="2">
    <source>
        <dbReference type="Proteomes" id="UP000244066"/>
    </source>
</evidence>
<gene>
    <name evidence="1" type="ORF">B9J98_06150</name>
</gene>
<name>A0A2R7Y1V9_9ARCH</name>
<evidence type="ECO:0000313" key="1">
    <source>
        <dbReference type="EMBL" id="PUA31526.1"/>
    </source>
</evidence>
<comment type="caution">
    <text evidence="1">The sequence shown here is derived from an EMBL/GenBank/DDBJ whole genome shotgun (WGS) entry which is preliminary data.</text>
</comment>
<organism evidence="1 2">
    <name type="scientific">Candidatus Terraquivivens tikiterensis</name>
    <dbReference type="NCBI Taxonomy" id="1980982"/>
    <lineage>
        <taxon>Archaea</taxon>
        <taxon>Nitrososphaerota</taxon>
        <taxon>Candidatus Wolframiiraptoraceae</taxon>
        <taxon>Candidatus Terraquivivens</taxon>
    </lineage>
</organism>
<proteinExistence type="predicted"/>
<dbReference type="AlphaFoldDB" id="A0A2R7Y1V9"/>
<reference evidence="1 2" key="1">
    <citation type="submission" date="2017-04" db="EMBL/GenBank/DDBJ databases">
        <title>Draft Aigarchaeota genome from a New Zealand hot spring.</title>
        <authorList>
            <person name="Reysenbach A.-L."/>
            <person name="Donaho J.A."/>
            <person name="Gerhart J."/>
            <person name="Kelley J.F."/>
            <person name="Kouba K."/>
            <person name="Podar M."/>
            <person name="Stott M."/>
        </authorList>
    </citation>
    <scope>NUCLEOTIDE SEQUENCE [LARGE SCALE GENOMIC DNA]</scope>
    <source>
        <strain evidence="1">NZ13_MG1</strain>
    </source>
</reference>
<accession>A0A2R7Y1V9</accession>
<sequence length="446" mass="50519">MVVEQYRLIKRRLKLRRSPVRKGRAAPGFEKKYQKEGLNFLYKLSALAFLLSFNKYPSLRVKNTAPALSNLLRVYEGMLRTLSSRPFCLDYERLLGLGYMKRKHWVYAAYISLISSLPVLHKISSSSKVMRSAIAKTSFGTSVKLLDNLNDNVHDLDAALASLRNLLSAYTTGVYEPNLDCEYESVAKAENSALEIGAWIYRMLSMGGSGPNRMFELYVKDVRKLIMGQVDSLSHKDEKRDGPPTMADYMQYVLEKNIGDVWFDIDLCFFEKGLGSLTPDDVRSLMLVKQGVSLVFKAAGMYDDVVDAYEDIMSNSINSTILLAIERGLLPYDSLRRVKPAETFRTLSKLGIFDDIIKLGDAMHVTGLSMIRSGLKGRIGQLVDGDALLSVCNFIRLFSIRKYLIREKRLRQSLAFIRPPNPSVNLPEDLELLWNELRGQIVKGYC</sequence>
<dbReference type="EMBL" id="NDWU01000016">
    <property type="protein sequence ID" value="PUA31526.1"/>
    <property type="molecule type" value="Genomic_DNA"/>
</dbReference>
<dbReference type="Proteomes" id="UP000244066">
    <property type="component" value="Unassembled WGS sequence"/>
</dbReference>
<protein>
    <submittedName>
        <fullName evidence="1">Uncharacterized protein</fullName>
    </submittedName>
</protein>